<sequence length="673" mass="74907">MSTKKDNHDEGYAEPQVEIPNFMLNWSDEQKSDFAYQLLLTVSTPILANFASRLSPHLHKNFLVELPKDLGLLILSYADPVTLQSCSGVSRAWRNLACVQSLWKNLYKTEGWYLNEQLMNLHLKPEEYNFNSSQPSPASSRFEAFDFSGNNGRNNNELSISTSLAQRSMGLNLEIPNSPTISFPATESGVASLNGSIDDLPRLLSSPSSTRSIPRALPTPLVNLSSTVSAPSSPLGSRFLPLPMSPSSPTPVDIVNNSSRLQNPRMTSILTRLQSIRSPTDVSIPSPDNLESGVIQPNSPTYALLSPRSQPISSQVMDQRENTSTPMSNSSTSSLATSIPNPNIPTVETLAKLKKHFTLRNKPYINWRYLYLQRAMLESNWYNGIYSLRYLPGHTEGIYCVQFDEAKVISGSRDDTIKIWDIQSGRCLRTYRGHTGSILCLQYDDTIIVSGSSDGNIIVWNLETGEIINTLEGHTDSVLNIRFNETYIISCSKDRTIKIWCRRTGELLNTLMGHRVAINSVQIVDDTIVSASGDRTIKVWDAKTGECLKTLTGHTRGIACVQFDGKTIISGSSDKSIKIWDLETGQCTATLVGHTELVRALEFDNRFIISGSYDQTIKVWDRHDGRLILDLVNGHSSRIFKLSFNSGKLVSCSQDQNILVWDFGHRVDTTMLV</sequence>
<feature type="repeat" description="WD" evidence="3">
    <location>
        <begin position="391"/>
        <end position="430"/>
    </location>
</feature>
<dbReference type="PROSITE" id="PS50294">
    <property type="entry name" value="WD_REPEATS_REGION"/>
    <property type="match status" value="7"/>
</dbReference>
<dbReference type="CDD" id="cd00200">
    <property type="entry name" value="WD40"/>
    <property type="match status" value="1"/>
</dbReference>
<accession>A0A137NZH9</accession>
<feature type="compositionally biased region" description="Low complexity" evidence="4">
    <location>
        <begin position="323"/>
        <end position="338"/>
    </location>
</feature>
<feature type="repeat" description="WD" evidence="3">
    <location>
        <begin position="511"/>
        <end position="550"/>
    </location>
</feature>
<dbReference type="InterPro" id="IPR036322">
    <property type="entry name" value="WD40_repeat_dom_sf"/>
</dbReference>
<dbReference type="InterPro" id="IPR001680">
    <property type="entry name" value="WD40_rpt"/>
</dbReference>
<feature type="repeat" description="WD" evidence="3">
    <location>
        <begin position="471"/>
        <end position="510"/>
    </location>
</feature>
<evidence type="ECO:0000256" key="2">
    <source>
        <dbReference type="ARBA" id="ARBA00022737"/>
    </source>
</evidence>
<dbReference type="PANTHER" id="PTHR14604">
    <property type="entry name" value="WD40 REPEAT PF20"/>
    <property type="match status" value="1"/>
</dbReference>
<keyword evidence="2" id="KW-0677">Repeat</keyword>
<evidence type="ECO:0000256" key="1">
    <source>
        <dbReference type="ARBA" id="ARBA00022574"/>
    </source>
</evidence>
<name>A0A137NZH9_CONC2</name>
<dbReference type="PRINTS" id="PR00320">
    <property type="entry name" value="GPROTEINBRPT"/>
</dbReference>
<dbReference type="Pfam" id="PF00400">
    <property type="entry name" value="WD40"/>
    <property type="match status" value="7"/>
</dbReference>
<dbReference type="InterPro" id="IPR019775">
    <property type="entry name" value="WD40_repeat_CS"/>
</dbReference>
<keyword evidence="7" id="KW-1185">Reference proteome</keyword>
<feature type="repeat" description="WD" evidence="3">
    <location>
        <begin position="632"/>
        <end position="662"/>
    </location>
</feature>
<protein>
    <submittedName>
        <fullName evidence="6">WD40 repeat-like protein</fullName>
    </submittedName>
</protein>
<dbReference type="SUPFAM" id="SSF81383">
    <property type="entry name" value="F-box domain"/>
    <property type="match status" value="1"/>
</dbReference>
<evidence type="ECO:0000256" key="3">
    <source>
        <dbReference type="PROSITE-ProRule" id="PRU00221"/>
    </source>
</evidence>
<dbReference type="OMA" id="THNDEGY"/>
<dbReference type="PANTHER" id="PTHR14604:SF4">
    <property type="entry name" value="F-BOX DOMAIN-CONTAINING PROTEIN"/>
    <property type="match status" value="1"/>
</dbReference>
<dbReference type="STRING" id="796925.A0A137NZH9"/>
<dbReference type="Gene3D" id="2.130.10.10">
    <property type="entry name" value="YVTN repeat-like/Quinoprotein amine dehydrogenase"/>
    <property type="match status" value="2"/>
</dbReference>
<reference evidence="6 7" key="1">
    <citation type="journal article" date="2015" name="Genome Biol. Evol.">
        <title>Phylogenomic analyses indicate that early fungi evolved digesting cell walls of algal ancestors of land plants.</title>
        <authorList>
            <person name="Chang Y."/>
            <person name="Wang S."/>
            <person name="Sekimoto S."/>
            <person name="Aerts A.L."/>
            <person name="Choi C."/>
            <person name="Clum A."/>
            <person name="LaButti K.M."/>
            <person name="Lindquist E.A."/>
            <person name="Yee Ngan C."/>
            <person name="Ohm R.A."/>
            <person name="Salamov A.A."/>
            <person name="Grigoriev I.V."/>
            <person name="Spatafora J.W."/>
            <person name="Berbee M.L."/>
        </authorList>
    </citation>
    <scope>NUCLEOTIDE SEQUENCE [LARGE SCALE GENOMIC DNA]</scope>
    <source>
        <strain evidence="6 7">NRRL 28638</strain>
    </source>
</reference>
<feature type="domain" description="F-box" evidence="5">
    <location>
        <begin position="60"/>
        <end position="106"/>
    </location>
</feature>
<dbReference type="EMBL" id="KQ964595">
    <property type="protein sequence ID" value="KXN68108.1"/>
    <property type="molecule type" value="Genomic_DNA"/>
</dbReference>
<gene>
    <name evidence="6" type="ORF">CONCODRAFT_9704</name>
</gene>
<dbReference type="InterPro" id="IPR001810">
    <property type="entry name" value="F-box_dom"/>
</dbReference>
<dbReference type="InterPro" id="IPR015943">
    <property type="entry name" value="WD40/YVTN_repeat-like_dom_sf"/>
</dbReference>
<dbReference type="InterPro" id="IPR020472">
    <property type="entry name" value="WD40_PAC1"/>
</dbReference>
<feature type="repeat" description="WD" evidence="3">
    <location>
        <begin position="431"/>
        <end position="470"/>
    </location>
</feature>
<evidence type="ECO:0000256" key="4">
    <source>
        <dbReference type="SAM" id="MobiDB-lite"/>
    </source>
</evidence>
<keyword evidence="1 3" id="KW-0853">WD repeat</keyword>
<feature type="region of interest" description="Disordered" evidence="4">
    <location>
        <begin position="279"/>
        <end position="298"/>
    </location>
</feature>
<dbReference type="PROSITE" id="PS50181">
    <property type="entry name" value="FBOX"/>
    <property type="match status" value="1"/>
</dbReference>
<dbReference type="InterPro" id="IPR050995">
    <property type="entry name" value="WD-F-box_domain-protein"/>
</dbReference>
<dbReference type="AlphaFoldDB" id="A0A137NZH9"/>
<feature type="repeat" description="WD" evidence="3">
    <location>
        <begin position="551"/>
        <end position="590"/>
    </location>
</feature>
<feature type="repeat" description="WD" evidence="3">
    <location>
        <begin position="591"/>
        <end position="630"/>
    </location>
</feature>
<dbReference type="InterPro" id="IPR036047">
    <property type="entry name" value="F-box-like_dom_sf"/>
</dbReference>
<dbReference type="SUPFAM" id="SSF50978">
    <property type="entry name" value="WD40 repeat-like"/>
    <property type="match status" value="1"/>
</dbReference>
<dbReference type="SMART" id="SM00320">
    <property type="entry name" value="WD40"/>
    <property type="match status" value="7"/>
</dbReference>
<proteinExistence type="predicted"/>
<evidence type="ECO:0000259" key="5">
    <source>
        <dbReference type="PROSITE" id="PS50181"/>
    </source>
</evidence>
<evidence type="ECO:0000313" key="7">
    <source>
        <dbReference type="Proteomes" id="UP000070444"/>
    </source>
</evidence>
<organism evidence="6 7">
    <name type="scientific">Conidiobolus coronatus (strain ATCC 28846 / CBS 209.66 / NRRL 28638)</name>
    <name type="common">Delacroixia coronata</name>
    <dbReference type="NCBI Taxonomy" id="796925"/>
    <lineage>
        <taxon>Eukaryota</taxon>
        <taxon>Fungi</taxon>
        <taxon>Fungi incertae sedis</taxon>
        <taxon>Zoopagomycota</taxon>
        <taxon>Entomophthoromycotina</taxon>
        <taxon>Entomophthoromycetes</taxon>
        <taxon>Entomophthorales</taxon>
        <taxon>Ancylistaceae</taxon>
        <taxon>Conidiobolus</taxon>
    </lineage>
</organism>
<dbReference type="OrthoDB" id="19711at2759"/>
<dbReference type="Proteomes" id="UP000070444">
    <property type="component" value="Unassembled WGS sequence"/>
</dbReference>
<evidence type="ECO:0000313" key="6">
    <source>
        <dbReference type="EMBL" id="KXN68108.1"/>
    </source>
</evidence>
<dbReference type="PROSITE" id="PS50082">
    <property type="entry name" value="WD_REPEATS_2"/>
    <property type="match status" value="7"/>
</dbReference>
<dbReference type="Gene3D" id="1.20.1280.50">
    <property type="match status" value="1"/>
</dbReference>
<dbReference type="Pfam" id="PF12937">
    <property type="entry name" value="F-box-like"/>
    <property type="match status" value="1"/>
</dbReference>
<dbReference type="PROSITE" id="PS00678">
    <property type="entry name" value="WD_REPEATS_1"/>
    <property type="match status" value="4"/>
</dbReference>
<dbReference type="SMART" id="SM00256">
    <property type="entry name" value="FBOX"/>
    <property type="match status" value="1"/>
</dbReference>
<feature type="region of interest" description="Disordered" evidence="4">
    <location>
        <begin position="309"/>
        <end position="340"/>
    </location>
</feature>